<reference evidence="2" key="1">
    <citation type="submission" date="2022-04" db="EMBL/GenBank/DDBJ databases">
        <title>Lysobacter sp. CAU 1642 isolated from sea sand.</title>
        <authorList>
            <person name="Kim W."/>
        </authorList>
    </citation>
    <scope>NUCLEOTIDE SEQUENCE</scope>
    <source>
        <strain evidence="2">CAU 1642</strain>
    </source>
</reference>
<feature type="transmembrane region" description="Helical" evidence="1">
    <location>
        <begin position="209"/>
        <end position="238"/>
    </location>
</feature>
<protein>
    <submittedName>
        <fullName evidence="2">DUF2189 domain-containing protein</fullName>
    </submittedName>
</protein>
<feature type="transmembrane region" description="Helical" evidence="1">
    <location>
        <begin position="115"/>
        <end position="133"/>
    </location>
</feature>
<feature type="transmembrane region" description="Helical" evidence="1">
    <location>
        <begin position="153"/>
        <end position="180"/>
    </location>
</feature>
<dbReference type="EMBL" id="JALNMH010000009">
    <property type="protein sequence ID" value="MCK7594396.1"/>
    <property type="molecule type" value="Genomic_DNA"/>
</dbReference>
<keyword evidence="1" id="KW-0812">Transmembrane</keyword>
<sequence length="267" mass="29189">MTDDPRDEDEAARPVVASFRPVGPGAPWRWLRRGWWDYRRAPALSLLFGGVIMVVSLVVTALAWQLGRFALLAALLSGFVFIAPLLAVGLYSVSRALETGRRPRLVDSFVLARRVAGQAGVFALAQLVILLLWSRAGMMVNVFFPMQPDNWRALLEFLLIGSAVGSLFAALTFASTAFSLPMIADREVDMITACLSSIQAVLRNKPAMLVWAGLIVMLTALGFATAFIGLVVVMPWLAYAAWHGYREVIDASAWPSLDQAPSGIRVR</sequence>
<keyword evidence="1" id="KW-0472">Membrane</keyword>
<gene>
    <name evidence="2" type="ORF">M0G41_12030</name>
</gene>
<dbReference type="Proteomes" id="UP001431449">
    <property type="component" value="Unassembled WGS sequence"/>
</dbReference>
<evidence type="ECO:0000313" key="3">
    <source>
        <dbReference type="Proteomes" id="UP001431449"/>
    </source>
</evidence>
<keyword evidence="1" id="KW-1133">Transmembrane helix</keyword>
<evidence type="ECO:0000256" key="1">
    <source>
        <dbReference type="SAM" id="Phobius"/>
    </source>
</evidence>
<feature type="transmembrane region" description="Helical" evidence="1">
    <location>
        <begin position="70"/>
        <end position="94"/>
    </location>
</feature>
<keyword evidence="3" id="KW-1185">Reference proteome</keyword>
<accession>A0ABT0GIM8</accession>
<name>A0ABT0GIM8_9GAMM</name>
<proteinExistence type="predicted"/>
<dbReference type="RefSeq" id="WP_248209524.1">
    <property type="nucleotide sequence ID" value="NZ_JALNMH010000009.1"/>
</dbReference>
<evidence type="ECO:0000313" key="2">
    <source>
        <dbReference type="EMBL" id="MCK7594396.1"/>
    </source>
</evidence>
<organism evidence="2 3">
    <name type="scientific">Pseudomarimonas salicorniae</name>
    <dbReference type="NCBI Taxonomy" id="2933270"/>
    <lineage>
        <taxon>Bacteria</taxon>
        <taxon>Pseudomonadati</taxon>
        <taxon>Pseudomonadota</taxon>
        <taxon>Gammaproteobacteria</taxon>
        <taxon>Lysobacterales</taxon>
        <taxon>Lysobacteraceae</taxon>
        <taxon>Pseudomarimonas</taxon>
    </lineage>
</organism>
<comment type="caution">
    <text evidence="2">The sequence shown here is derived from an EMBL/GenBank/DDBJ whole genome shotgun (WGS) entry which is preliminary data.</text>
</comment>
<dbReference type="InterPro" id="IPR018692">
    <property type="entry name" value="DUF2189"/>
</dbReference>
<feature type="transmembrane region" description="Helical" evidence="1">
    <location>
        <begin position="41"/>
        <end position="64"/>
    </location>
</feature>
<dbReference type="Pfam" id="PF09955">
    <property type="entry name" value="DUF2189"/>
    <property type="match status" value="1"/>
</dbReference>